<proteinExistence type="predicted"/>
<name>A0ACB7WXF4_9ERIC</name>
<dbReference type="Proteomes" id="UP000828048">
    <property type="component" value="Chromosome 2"/>
</dbReference>
<gene>
    <name evidence="1" type="ORF">Vadar_002865</name>
</gene>
<evidence type="ECO:0000313" key="2">
    <source>
        <dbReference type="Proteomes" id="UP000828048"/>
    </source>
</evidence>
<accession>A0ACB7WXF4</accession>
<protein>
    <submittedName>
        <fullName evidence="1">Uncharacterized protein</fullName>
    </submittedName>
</protein>
<evidence type="ECO:0000313" key="1">
    <source>
        <dbReference type="EMBL" id="KAH7833074.1"/>
    </source>
</evidence>
<dbReference type="EMBL" id="CM037152">
    <property type="protein sequence ID" value="KAH7833074.1"/>
    <property type="molecule type" value="Genomic_DNA"/>
</dbReference>
<keyword evidence="2" id="KW-1185">Reference proteome</keyword>
<comment type="caution">
    <text evidence="1">The sequence shown here is derived from an EMBL/GenBank/DDBJ whole genome shotgun (WGS) entry which is preliminary data.</text>
</comment>
<sequence>MLFWVSPSKFVATAPKPKQDKNEIRTIDDGRTADRLLNWINRQFGSSYGLEDVKFENEHIQSNVSDPEQFLCAACDVEEVTSTAFDIILGHKVPEGKCRVSCQL</sequence>
<organism evidence="1 2">
    <name type="scientific">Vaccinium darrowii</name>
    <dbReference type="NCBI Taxonomy" id="229202"/>
    <lineage>
        <taxon>Eukaryota</taxon>
        <taxon>Viridiplantae</taxon>
        <taxon>Streptophyta</taxon>
        <taxon>Embryophyta</taxon>
        <taxon>Tracheophyta</taxon>
        <taxon>Spermatophyta</taxon>
        <taxon>Magnoliopsida</taxon>
        <taxon>eudicotyledons</taxon>
        <taxon>Gunneridae</taxon>
        <taxon>Pentapetalae</taxon>
        <taxon>asterids</taxon>
        <taxon>Ericales</taxon>
        <taxon>Ericaceae</taxon>
        <taxon>Vaccinioideae</taxon>
        <taxon>Vaccinieae</taxon>
        <taxon>Vaccinium</taxon>
    </lineage>
</organism>
<reference evidence="1 2" key="1">
    <citation type="journal article" date="2021" name="Hortic Res">
        <title>High-quality reference genome and annotation aids understanding of berry development for evergreen blueberry (Vaccinium darrowii).</title>
        <authorList>
            <person name="Yu J."/>
            <person name="Hulse-Kemp A.M."/>
            <person name="Babiker E."/>
            <person name="Staton M."/>
        </authorList>
    </citation>
    <scope>NUCLEOTIDE SEQUENCE [LARGE SCALE GENOMIC DNA]</scope>
    <source>
        <strain evidence="2">cv. NJ 8807/NJ 8810</strain>
        <tissue evidence="1">Young leaf</tissue>
    </source>
</reference>